<name>A0ABN7ERE8_9FLAO</name>
<comment type="caution">
    <text evidence="1">The sequence shown here is derived from an EMBL/GenBank/DDBJ whole genome shotgun (WGS) entry which is preliminary data.</text>
</comment>
<accession>A0ABN7ERE8</accession>
<dbReference type="EMBL" id="CADCST010000195">
    <property type="protein sequence ID" value="CAA9203428.1"/>
    <property type="molecule type" value="Genomic_DNA"/>
</dbReference>
<proteinExistence type="predicted"/>
<keyword evidence="2" id="KW-1185">Reference proteome</keyword>
<evidence type="ECO:0000313" key="2">
    <source>
        <dbReference type="Proteomes" id="UP000474567"/>
    </source>
</evidence>
<dbReference type="Proteomes" id="UP000474567">
    <property type="component" value="Unassembled WGS sequence"/>
</dbReference>
<reference evidence="1 2" key="1">
    <citation type="submission" date="2020-02" db="EMBL/GenBank/DDBJ databases">
        <authorList>
            <person name="Criscuolo A."/>
        </authorList>
    </citation>
    <scope>NUCLEOTIDE SEQUENCE [LARGE SCALE GENOMIC DNA]</scope>
    <source>
        <strain evidence="1">CECT7796</strain>
    </source>
</reference>
<sequence>MKKKLSLKNLKVFKLSDQEKSNVEGGGDPGKLPSCKNSGLNSCNDTSAWPINCNSTLRHGC</sequence>
<protein>
    <submittedName>
        <fullName evidence="1">Uncharacterized protein</fullName>
    </submittedName>
</protein>
<gene>
    <name evidence="1" type="ORF">FLACOL7796_04739</name>
</gene>
<organism evidence="1 2">
    <name type="scientific">Flavobacterium collinsii</name>
    <dbReference type="NCBI Taxonomy" id="1114861"/>
    <lineage>
        <taxon>Bacteria</taxon>
        <taxon>Pseudomonadati</taxon>
        <taxon>Bacteroidota</taxon>
        <taxon>Flavobacteriia</taxon>
        <taxon>Flavobacteriales</taxon>
        <taxon>Flavobacteriaceae</taxon>
        <taxon>Flavobacterium</taxon>
    </lineage>
</organism>
<evidence type="ECO:0000313" key="1">
    <source>
        <dbReference type="EMBL" id="CAA9203428.1"/>
    </source>
</evidence>
<dbReference type="RefSeq" id="WP_173968522.1">
    <property type="nucleotide sequence ID" value="NZ_CADCST010000195.1"/>
</dbReference>